<gene>
    <name evidence="2" type="ORF">HMPREF3196_00377</name>
</gene>
<sequence>MKGGIMTVDAISFHAVRKAVMALAPEDLSGLSVTPNWTALPFLPLLQEMVGGLWTAAIVIVVGAWICAGIAWLAGKVFESSTMQRYSGMTFIWLAIGTMVIGSAVTIVKFFAVQALF</sequence>
<evidence type="ECO:0000313" key="2">
    <source>
        <dbReference type="EMBL" id="KWZ82296.1"/>
    </source>
</evidence>
<comment type="caution">
    <text evidence="2">The sequence shown here is derived from an EMBL/GenBank/DDBJ whole genome shotgun (WGS) entry which is preliminary data.</text>
</comment>
<dbReference type="Proteomes" id="UP000070092">
    <property type="component" value="Unassembled WGS sequence"/>
</dbReference>
<keyword evidence="1" id="KW-1133">Transmembrane helix</keyword>
<feature type="transmembrane region" description="Helical" evidence="1">
    <location>
        <begin position="53"/>
        <end position="74"/>
    </location>
</feature>
<feature type="transmembrane region" description="Helical" evidence="1">
    <location>
        <begin position="86"/>
        <end position="112"/>
    </location>
</feature>
<name>A0A133KS39_BIFBI</name>
<evidence type="ECO:0000313" key="3">
    <source>
        <dbReference type="Proteomes" id="UP000070092"/>
    </source>
</evidence>
<evidence type="ECO:0000256" key="1">
    <source>
        <dbReference type="SAM" id="Phobius"/>
    </source>
</evidence>
<reference evidence="2 3" key="1">
    <citation type="submission" date="2016-01" db="EMBL/GenBank/DDBJ databases">
        <authorList>
            <person name="Oliw E.H."/>
        </authorList>
    </citation>
    <scope>NUCLEOTIDE SEQUENCE [LARGE SCALE GENOMIC DNA]</scope>
    <source>
        <strain evidence="2 3">MJR8628B</strain>
    </source>
</reference>
<organism evidence="2 3">
    <name type="scientific">Bifidobacterium bifidum</name>
    <dbReference type="NCBI Taxonomy" id="1681"/>
    <lineage>
        <taxon>Bacteria</taxon>
        <taxon>Bacillati</taxon>
        <taxon>Actinomycetota</taxon>
        <taxon>Actinomycetes</taxon>
        <taxon>Bifidobacteriales</taxon>
        <taxon>Bifidobacteriaceae</taxon>
        <taxon>Bifidobacterium</taxon>
    </lineage>
</organism>
<accession>A0A133KS39</accession>
<dbReference type="EMBL" id="LRPO01000016">
    <property type="protein sequence ID" value="KWZ82296.1"/>
    <property type="molecule type" value="Genomic_DNA"/>
</dbReference>
<keyword evidence="1" id="KW-0812">Transmembrane</keyword>
<proteinExistence type="predicted"/>
<dbReference type="PATRIC" id="fig|1681.53.peg.365"/>
<keyword evidence="1" id="KW-0472">Membrane</keyword>
<protein>
    <submittedName>
        <fullName evidence="2">Uncharacterized protein</fullName>
    </submittedName>
</protein>
<dbReference type="AlphaFoldDB" id="A0A133KS39"/>